<feature type="signal peptide" evidence="1">
    <location>
        <begin position="1"/>
        <end position="30"/>
    </location>
</feature>
<evidence type="ECO:0000256" key="1">
    <source>
        <dbReference type="SAM" id="SignalP"/>
    </source>
</evidence>
<accession>A0A9W6NFA0</accession>
<reference evidence="2" key="2">
    <citation type="submission" date="2023-01" db="EMBL/GenBank/DDBJ databases">
        <authorList>
            <person name="Sun Q."/>
            <person name="Evtushenko L."/>
        </authorList>
    </citation>
    <scope>NUCLEOTIDE SEQUENCE</scope>
    <source>
        <strain evidence="2">VKM B-2935</strain>
    </source>
</reference>
<keyword evidence="3" id="KW-1185">Reference proteome</keyword>
<dbReference type="AlphaFoldDB" id="A0A9W6NFA0"/>
<protein>
    <submittedName>
        <fullName evidence="2">Uncharacterized protein</fullName>
    </submittedName>
</protein>
<comment type="caution">
    <text evidence="2">The sequence shown here is derived from an EMBL/GenBank/DDBJ whole genome shotgun (WGS) entry which is preliminary data.</text>
</comment>
<dbReference type="Proteomes" id="UP001143328">
    <property type="component" value="Unassembled WGS sequence"/>
</dbReference>
<evidence type="ECO:0000313" key="2">
    <source>
        <dbReference type="EMBL" id="GLK89469.1"/>
    </source>
</evidence>
<evidence type="ECO:0000313" key="3">
    <source>
        <dbReference type="Proteomes" id="UP001143328"/>
    </source>
</evidence>
<gene>
    <name evidence="2" type="ORF">GCM10017655_25310</name>
</gene>
<dbReference type="Gene3D" id="3.30.160.280">
    <property type="match status" value="2"/>
</dbReference>
<name>A0A9W6NFA0_9PSED</name>
<feature type="chain" id="PRO_5040872245" evidence="1">
    <location>
        <begin position="31"/>
        <end position="452"/>
    </location>
</feature>
<proteinExistence type="predicted"/>
<reference evidence="2" key="1">
    <citation type="journal article" date="2014" name="Int. J. Syst. Evol. Microbiol.">
        <title>Complete genome sequence of Corynebacterium casei LMG S-19264T (=DSM 44701T), isolated from a smear-ripened cheese.</title>
        <authorList>
            <consortium name="US DOE Joint Genome Institute (JGI-PGF)"/>
            <person name="Walter F."/>
            <person name="Albersmeier A."/>
            <person name="Kalinowski J."/>
            <person name="Ruckert C."/>
        </authorList>
    </citation>
    <scope>NUCLEOTIDE SEQUENCE</scope>
    <source>
        <strain evidence="2">VKM B-2935</strain>
    </source>
</reference>
<organism evidence="2 3">
    <name type="scientific">Pseudomonas turukhanskensis</name>
    <dbReference type="NCBI Taxonomy" id="1806536"/>
    <lineage>
        <taxon>Bacteria</taxon>
        <taxon>Pseudomonadati</taxon>
        <taxon>Pseudomonadota</taxon>
        <taxon>Gammaproteobacteria</taxon>
        <taxon>Pseudomonadales</taxon>
        <taxon>Pseudomonadaceae</taxon>
        <taxon>Pseudomonas</taxon>
    </lineage>
</organism>
<sequence length="452" mass="50673">MNMLHASLNRFAARSLLALAVTAGLQQANAFSNNHIIPDGQVPHWAGFAFTDYTELTNCAAIRLTPRITISARDCLSTDYSRLYFPADLSYVGGYTGVNYDGPDSNHAELGNLSLYLSDPLGPGANILSYEEEKRALVDGNETLTIGAPMVLYGGTVAPTFDARKVATSASYVNRIGPVGARPLIFRSIPKYRQLEPERFNPSVSNALFSADALDFFAQRKLSDEQINSMVLLTAGLQNDAGDGFSTPITSDDTGSGIFYQAPDGTRALVGITSTTTVHTRLSHYWPWVFNTMIAHNIRDDAITFSQRVLGTGRWGSNDRKGKIGEIYVYDNPYTKDVEFFRLVGLGPDQRYWYFPTHKGNNQYWQYMGTDLPSFEEATQPMRTWGENDRLGQLGDTYRYANPYTKEIEYFKLVRLGPDQRYWHFPTNKSNNHYWQYLGTSWPKPTTGTSSF</sequence>
<dbReference type="EMBL" id="BSFN01000006">
    <property type="protein sequence ID" value="GLK89469.1"/>
    <property type="molecule type" value="Genomic_DNA"/>
</dbReference>
<dbReference type="RefSeq" id="WP_271195662.1">
    <property type="nucleotide sequence ID" value="NZ_BSFN01000006.1"/>
</dbReference>
<keyword evidence="1" id="KW-0732">Signal</keyword>